<gene>
    <name evidence="2" type="ORF">DPMN_168946</name>
</gene>
<name>A0A9D4F3R3_DREPO</name>
<proteinExistence type="predicted"/>
<dbReference type="AlphaFoldDB" id="A0A9D4F3R3"/>
<dbReference type="EMBL" id="JAIWYP010000008">
    <property type="protein sequence ID" value="KAH3790739.1"/>
    <property type="molecule type" value="Genomic_DNA"/>
</dbReference>
<comment type="caution">
    <text evidence="2">The sequence shown here is derived from an EMBL/GenBank/DDBJ whole genome shotgun (WGS) entry which is preliminary data.</text>
</comment>
<reference evidence="2" key="1">
    <citation type="journal article" date="2019" name="bioRxiv">
        <title>The Genome of the Zebra Mussel, Dreissena polymorpha: A Resource for Invasive Species Research.</title>
        <authorList>
            <person name="McCartney M.A."/>
            <person name="Auch B."/>
            <person name="Kono T."/>
            <person name="Mallez S."/>
            <person name="Zhang Y."/>
            <person name="Obille A."/>
            <person name="Becker A."/>
            <person name="Abrahante J.E."/>
            <person name="Garbe J."/>
            <person name="Badalamenti J.P."/>
            <person name="Herman A."/>
            <person name="Mangelson H."/>
            <person name="Liachko I."/>
            <person name="Sullivan S."/>
            <person name="Sone E.D."/>
            <person name="Koren S."/>
            <person name="Silverstein K.A.T."/>
            <person name="Beckman K.B."/>
            <person name="Gohl D.M."/>
        </authorList>
    </citation>
    <scope>NUCLEOTIDE SEQUENCE</scope>
    <source>
        <strain evidence="2">Duluth1</strain>
        <tissue evidence="2">Whole animal</tissue>
    </source>
</reference>
<accession>A0A9D4F3R3</accession>
<protein>
    <submittedName>
        <fullName evidence="2">Uncharacterized protein</fullName>
    </submittedName>
</protein>
<evidence type="ECO:0000313" key="3">
    <source>
        <dbReference type="Proteomes" id="UP000828390"/>
    </source>
</evidence>
<feature type="compositionally biased region" description="Polar residues" evidence="1">
    <location>
        <begin position="1"/>
        <end position="18"/>
    </location>
</feature>
<dbReference type="Proteomes" id="UP000828390">
    <property type="component" value="Unassembled WGS sequence"/>
</dbReference>
<feature type="region of interest" description="Disordered" evidence="1">
    <location>
        <begin position="1"/>
        <end position="23"/>
    </location>
</feature>
<evidence type="ECO:0000256" key="1">
    <source>
        <dbReference type="SAM" id="MobiDB-lite"/>
    </source>
</evidence>
<sequence length="148" mass="16488">MEKCQTNQRTGNSFTLGSNERDMRQYDGDSAIFERPSRCRRFRYPKLGTGSHTYLPEYTCVNPFGAVVSGESVAKGTLTDPEPEYASESDETWQICVARWATYPQSSSARLGAVISGESVAECTLTGSLKSHPRATKLGRLVPYRYKM</sequence>
<keyword evidence="3" id="KW-1185">Reference proteome</keyword>
<evidence type="ECO:0000313" key="2">
    <source>
        <dbReference type="EMBL" id="KAH3790739.1"/>
    </source>
</evidence>
<reference evidence="2" key="2">
    <citation type="submission" date="2020-11" db="EMBL/GenBank/DDBJ databases">
        <authorList>
            <person name="McCartney M.A."/>
            <person name="Auch B."/>
            <person name="Kono T."/>
            <person name="Mallez S."/>
            <person name="Becker A."/>
            <person name="Gohl D.M."/>
            <person name="Silverstein K.A.T."/>
            <person name="Koren S."/>
            <person name="Bechman K.B."/>
            <person name="Herman A."/>
            <person name="Abrahante J.E."/>
            <person name="Garbe J."/>
        </authorList>
    </citation>
    <scope>NUCLEOTIDE SEQUENCE</scope>
    <source>
        <strain evidence="2">Duluth1</strain>
        <tissue evidence="2">Whole animal</tissue>
    </source>
</reference>
<organism evidence="2 3">
    <name type="scientific">Dreissena polymorpha</name>
    <name type="common">Zebra mussel</name>
    <name type="synonym">Mytilus polymorpha</name>
    <dbReference type="NCBI Taxonomy" id="45954"/>
    <lineage>
        <taxon>Eukaryota</taxon>
        <taxon>Metazoa</taxon>
        <taxon>Spiralia</taxon>
        <taxon>Lophotrochozoa</taxon>
        <taxon>Mollusca</taxon>
        <taxon>Bivalvia</taxon>
        <taxon>Autobranchia</taxon>
        <taxon>Heteroconchia</taxon>
        <taxon>Euheterodonta</taxon>
        <taxon>Imparidentia</taxon>
        <taxon>Neoheterodontei</taxon>
        <taxon>Myida</taxon>
        <taxon>Dreissenoidea</taxon>
        <taxon>Dreissenidae</taxon>
        <taxon>Dreissena</taxon>
    </lineage>
</organism>